<reference evidence="1 2" key="1">
    <citation type="submission" date="2014-07" db="EMBL/GenBank/DDBJ databases">
        <title>Draft genome sequence of Thalassospira profundimaris R8-17.</title>
        <authorList>
            <person name="Lai Q."/>
            <person name="Shao Z."/>
        </authorList>
    </citation>
    <scope>NUCLEOTIDE SEQUENCE [LARGE SCALE GENOMIC DNA]</scope>
    <source>
        <strain evidence="1 2">R8-17</strain>
    </source>
</reference>
<name>A0A367V5R1_9PROT</name>
<dbReference type="AlphaFoldDB" id="A0A367V5R1"/>
<protein>
    <submittedName>
        <fullName evidence="1">Uncharacterized protein</fullName>
    </submittedName>
</protein>
<evidence type="ECO:0000313" key="1">
    <source>
        <dbReference type="EMBL" id="RCK20535.1"/>
    </source>
</evidence>
<accession>A0A367V5R1</accession>
<dbReference type="Proteomes" id="UP000253061">
    <property type="component" value="Unassembled WGS sequence"/>
</dbReference>
<proteinExistence type="predicted"/>
<sequence length="126" mass="14448">MLLRPPPVWYGGNNIMCWVKNGNQPDLSSADDRDHIRRSEIPIIMAITPARSVGRECDSRMSVAADIAMYFPGLDVFEKRTFADCTRKVKYVKRKTGLRDMQPGSLMFFVFSQSALYSMFRITVFL</sequence>
<organism evidence="1 2">
    <name type="scientific">Thalassospira profundimaris</name>
    <dbReference type="NCBI Taxonomy" id="502049"/>
    <lineage>
        <taxon>Bacteria</taxon>
        <taxon>Pseudomonadati</taxon>
        <taxon>Pseudomonadota</taxon>
        <taxon>Alphaproteobacteria</taxon>
        <taxon>Rhodospirillales</taxon>
        <taxon>Thalassospiraceae</taxon>
        <taxon>Thalassospira</taxon>
    </lineage>
</organism>
<gene>
    <name evidence="1" type="ORF">TH6_15865</name>
</gene>
<evidence type="ECO:0000313" key="2">
    <source>
        <dbReference type="Proteomes" id="UP000253061"/>
    </source>
</evidence>
<comment type="caution">
    <text evidence="1">The sequence shown here is derived from an EMBL/GenBank/DDBJ whole genome shotgun (WGS) entry which is preliminary data.</text>
</comment>
<dbReference type="EMBL" id="JPWB01000007">
    <property type="protein sequence ID" value="RCK20535.1"/>
    <property type="molecule type" value="Genomic_DNA"/>
</dbReference>